<comment type="caution">
    <text evidence="2">The sequence shown here is derived from an EMBL/GenBank/DDBJ whole genome shotgun (WGS) entry which is preliminary data.</text>
</comment>
<dbReference type="InterPro" id="IPR007278">
    <property type="entry name" value="DUF397"/>
</dbReference>
<dbReference type="Proteomes" id="UP001519654">
    <property type="component" value="Unassembled WGS sequence"/>
</dbReference>
<gene>
    <name evidence="2" type="ORF">KOI35_29445</name>
</gene>
<organism evidence="2 3">
    <name type="scientific">Paractinoplanes bogorensis</name>
    <dbReference type="NCBI Taxonomy" id="1610840"/>
    <lineage>
        <taxon>Bacteria</taxon>
        <taxon>Bacillati</taxon>
        <taxon>Actinomycetota</taxon>
        <taxon>Actinomycetes</taxon>
        <taxon>Micromonosporales</taxon>
        <taxon>Micromonosporaceae</taxon>
        <taxon>Paractinoplanes</taxon>
    </lineage>
</organism>
<reference evidence="2 3" key="1">
    <citation type="submission" date="2021-06" db="EMBL/GenBank/DDBJ databases">
        <title>Actinoplanes lichenicola sp. nov., and Actinoplanes ovalisporus sp. nov., isolated from lichen in Thailand.</title>
        <authorList>
            <person name="Saeng-In P."/>
            <person name="Kanchanasin P."/>
            <person name="Yuki M."/>
            <person name="Kudo T."/>
            <person name="Ohkuma M."/>
            <person name="Phongsopitanun W."/>
            <person name="Tanasupawat S."/>
        </authorList>
    </citation>
    <scope>NUCLEOTIDE SEQUENCE [LARGE SCALE GENOMIC DNA]</scope>
    <source>
        <strain evidence="2 3">NBRC 110975</strain>
    </source>
</reference>
<name>A0ABS5YW22_9ACTN</name>
<evidence type="ECO:0000313" key="2">
    <source>
        <dbReference type="EMBL" id="MBU2667646.1"/>
    </source>
</evidence>
<evidence type="ECO:0000259" key="1">
    <source>
        <dbReference type="Pfam" id="PF04149"/>
    </source>
</evidence>
<feature type="domain" description="DUF397" evidence="1">
    <location>
        <begin position="9"/>
        <end position="59"/>
    </location>
</feature>
<protein>
    <submittedName>
        <fullName evidence="2">DUF397 domain-containing protein</fullName>
    </submittedName>
</protein>
<proteinExistence type="predicted"/>
<keyword evidence="3" id="KW-1185">Reference proteome</keyword>
<accession>A0ABS5YW22</accession>
<dbReference type="EMBL" id="JAHKKG010000009">
    <property type="protein sequence ID" value="MBU2667646.1"/>
    <property type="molecule type" value="Genomic_DNA"/>
</dbReference>
<dbReference type="Pfam" id="PF04149">
    <property type="entry name" value="DUF397"/>
    <property type="match status" value="1"/>
</dbReference>
<dbReference type="RefSeq" id="WP_215791883.1">
    <property type="nucleotide sequence ID" value="NZ_JAHKKG010000009.1"/>
</dbReference>
<sequence length="65" mass="7130">MSKSAEVKQWRRALACTGGTCVEVAKVNDRYLVRDSKAPEGAVLEFTAEEWASFVAGVKEGDFSF</sequence>
<evidence type="ECO:0000313" key="3">
    <source>
        <dbReference type="Proteomes" id="UP001519654"/>
    </source>
</evidence>